<protein>
    <submittedName>
        <fullName evidence="2">Uncharacterized protein</fullName>
    </submittedName>
</protein>
<proteinExistence type="predicted"/>
<name>A0ABN9BKC6_9NEOB</name>
<feature type="signal peptide" evidence="1">
    <location>
        <begin position="1"/>
        <end position="24"/>
    </location>
</feature>
<accession>A0ABN9BKC6</accession>
<keyword evidence="1" id="KW-0732">Signal</keyword>
<comment type="caution">
    <text evidence="2">The sequence shown here is derived from an EMBL/GenBank/DDBJ whole genome shotgun (WGS) entry which is preliminary data.</text>
</comment>
<sequence length="76" mass="9163">TLLAWKFAYQLQVVLYLFVFPARAPKCDDETELTTYRCGTLLHLSLWSHWSCLSWYMNLESTFERSMQDLLVCYWE</sequence>
<keyword evidence="3" id="KW-1185">Reference proteome</keyword>
<reference evidence="2" key="1">
    <citation type="submission" date="2023-05" db="EMBL/GenBank/DDBJ databases">
        <authorList>
            <person name="Stuckert A."/>
        </authorList>
    </citation>
    <scope>NUCLEOTIDE SEQUENCE</scope>
</reference>
<dbReference type="EMBL" id="CATNWA010004518">
    <property type="protein sequence ID" value="CAI9548014.1"/>
    <property type="molecule type" value="Genomic_DNA"/>
</dbReference>
<evidence type="ECO:0000313" key="3">
    <source>
        <dbReference type="Proteomes" id="UP001162483"/>
    </source>
</evidence>
<organism evidence="2 3">
    <name type="scientific">Staurois parvus</name>
    <dbReference type="NCBI Taxonomy" id="386267"/>
    <lineage>
        <taxon>Eukaryota</taxon>
        <taxon>Metazoa</taxon>
        <taxon>Chordata</taxon>
        <taxon>Craniata</taxon>
        <taxon>Vertebrata</taxon>
        <taxon>Euteleostomi</taxon>
        <taxon>Amphibia</taxon>
        <taxon>Batrachia</taxon>
        <taxon>Anura</taxon>
        <taxon>Neobatrachia</taxon>
        <taxon>Ranoidea</taxon>
        <taxon>Ranidae</taxon>
        <taxon>Staurois</taxon>
    </lineage>
</organism>
<feature type="chain" id="PRO_5046099252" evidence="1">
    <location>
        <begin position="25"/>
        <end position="76"/>
    </location>
</feature>
<feature type="non-terminal residue" evidence="2">
    <location>
        <position position="1"/>
    </location>
</feature>
<dbReference type="Proteomes" id="UP001162483">
    <property type="component" value="Unassembled WGS sequence"/>
</dbReference>
<evidence type="ECO:0000256" key="1">
    <source>
        <dbReference type="SAM" id="SignalP"/>
    </source>
</evidence>
<evidence type="ECO:0000313" key="2">
    <source>
        <dbReference type="EMBL" id="CAI9548014.1"/>
    </source>
</evidence>
<gene>
    <name evidence="2" type="ORF">SPARVUS_LOCUS3084737</name>
</gene>